<evidence type="ECO:0000313" key="2">
    <source>
        <dbReference type="Proteomes" id="UP000003081"/>
    </source>
</evidence>
<dbReference type="AlphaFoldDB" id="C4IFD7"/>
<keyword evidence="2" id="KW-1185">Reference proteome</keyword>
<sequence>MEIKKKKTIPYNFAQKHKDYIKRTAYNMYNFAEGAVRAGKTVDHIYAFAHELKNTKDKLHLATGSTGANAKLNIGDCNGFGLEYYFRGQCHWGKFKDNEALYIKGPSTKNKLRVVIFTGGGKADSYKKIRGNSYGMWIATEINLHHDNTIKEAFNRTIAANKRKIFWDLNPDNPNATIYKEYIDKYAKKAKEGTLLGGYNYQHFTIDDNINISEERRNEIKSQYDPDSIWYMRDIKGLRCIAEGLIYKRFANDSSVHNCKHYMVTEYILNNLEKINIGVDFGGNGSGHSFICTGITYDYKHVVVLGSERWLEGENCNDVDPEELGRLFVEFVKRMNNKWGKYATIDYAYMDNAETVLIRGLRTSCEKAGLDITVRNAIKSSINDRIRCTCFLMAQGRFYITDDCDSLVQAFNTAVWNPKELKQVRLDDGSSDIDSLDAFEYTIERDMRHLIEYIGEGD</sequence>
<name>C4IFD7_CLOBU</name>
<reference evidence="1 2" key="1">
    <citation type="submission" date="2009-08" db="EMBL/GenBank/DDBJ databases">
        <authorList>
            <person name="Shrivastava S."/>
            <person name="Brinkac L.B."/>
            <person name="Brown J.L."/>
            <person name="Bruce D.B."/>
            <person name="Detter C."/>
            <person name="Green L.D."/>
            <person name="Munk C.A."/>
            <person name="Rogers Y.C."/>
            <person name="Tapia R."/>
            <person name="Sims D.R."/>
            <person name="Smith L.A."/>
            <person name="Smith T.J."/>
            <person name="Sutton G."/>
            <person name="Brettin T."/>
        </authorList>
    </citation>
    <scope>NUCLEOTIDE SEQUENCE [LARGE SCALE GENOMIC DNA]</scope>
    <source>
        <strain evidence="2">E4 str. BoNT E BL5262</strain>
    </source>
</reference>
<dbReference type="Gene3D" id="3.30.420.280">
    <property type="match status" value="1"/>
</dbReference>
<comment type="caution">
    <text evidence="1">The sequence shown here is derived from an EMBL/GenBank/DDBJ whole genome shotgun (WGS) entry which is preliminary data.</text>
</comment>
<organism evidence="1 2">
    <name type="scientific">Clostridium butyricum E4 str. BoNT E BL5262</name>
    <dbReference type="NCBI Taxonomy" id="632245"/>
    <lineage>
        <taxon>Bacteria</taxon>
        <taxon>Bacillati</taxon>
        <taxon>Bacillota</taxon>
        <taxon>Clostridia</taxon>
        <taxon>Eubacteriales</taxon>
        <taxon>Clostridiaceae</taxon>
        <taxon>Clostridium</taxon>
    </lineage>
</organism>
<dbReference type="Pfam" id="PF03237">
    <property type="entry name" value="Terminase_6N"/>
    <property type="match status" value="1"/>
</dbReference>
<dbReference type="PANTHER" id="PTHR39184:SF1">
    <property type="entry name" value="PBSX PHAGE TERMINASE LARGE SUBUNIT"/>
    <property type="match status" value="1"/>
</dbReference>
<dbReference type="InterPro" id="IPR052380">
    <property type="entry name" value="Viral_DNA_packaging_terminase"/>
</dbReference>
<dbReference type="EMBL" id="ACOM01000005">
    <property type="protein sequence ID" value="EEP53752.1"/>
    <property type="molecule type" value="Genomic_DNA"/>
</dbReference>
<dbReference type="PANTHER" id="PTHR39184">
    <property type="match status" value="1"/>
</dbReference>
<dbReference type="Gene3D" id="3.40.50.300">
    <property type="entry name" value="P-loop containing nucleotide triphosphate hydrolases"/>
    <property type="match status" value="1"/>
</dbReference>
<accession>C4IFD7</accession>
<protein>
    <submittedName>
        <fullName evidence="1">Phage terminase, large subunit, pbsx family</fullName>
    </submittedName>
</protein>
<dbReference type="Proteomes" id="UP000003081">
    <property type="component" value="Unassembled WGS sequence"/>
</dbReference>
<dbReference type="RefSeq" id="WP_003414856.1">
    <property type="nucleotide sequence ID" value="NZ_ACOM01000005.1"/>
</dbReference>
<gene>
    <name evidence="1" type="ORF">CLP_1641</name>
</gene>
<evidence type="ECO:0000313" key="1">
    <source>
        <dbReference type="EMBL" id="EEP53752.1"/>
    </source>
</evidence>
<proteinExistence type="predicted"/>
<dbReference type="InterPro" id="IPR027417">
    <property type="entry name" value="P-loop_NTPase"/>
</dbReference>
<dbReference type="eggNOG" id="COG1783">
    <property type="taxonomic scope" value="Bacteria"/>
</dbReference>
<dbReference type="HOGENOM" id="CLU_047804_0_0_9"/>